<proteinExistence type="predicted"/>
<sequence length="943" mass="108688">MHVQTLGALEAGIKPIKPKNLLLLCYLALEGKQDRKHLQMLFWPEAADPATSLRVALSYLQGLGKDLFRSVQNQVESLIHTDAQELTQFYQQQQYSEVIKLYSGAFLKGLDLKNSSTELEDWIFETREKLASLVQWSVLYEAQKVRYSMPDQFQALAEQFFQIDGAPPPTLEMLRFLYTLGLEGYLEHRVLKEAAELGVDLTTLQVPQKTNLQTAIRPVQVFVGRDQELQLLHERLQQIPPAIVTITGLGGVGKSTLVRAYCAEHHPEDTLWLKADGLKDASGLLHQLGLNVQQADPWVGLTDTLRYHKGIVVIDGADQLSGLDHLQNWLRFPDLRVIVTCRQPLQLPEESLLKLEPFSIQEYRGMGLSEVMNHPAVQCFEKHAKRNHAAFKIRPEDAQDVVHLCAALSGLPLALEMASSWTQILSLKEIREEVQQVVDPEGDPQSLKPIFEASWNLLSEQEKQALTNLNCFLGSFTREAAVIVSGVQLRTLQQLVRKSMLQMEPGQRFRVPPVLRGFIPDAPAEVGQKYQEYHLHLLDTMDATPGQQLMEFAGAIPDLMEIIRRILHSSTVKTLPLLKMFDTSGFYHIGLQFYSDIIRSIKIIEFPDIFIEYAWLCFRIGINSEAIRICEMLDDHDMDREVLMKVYNIKASVAMAVCNYRVSEEYYMKAFSLAILVGDKGRVFLYGINYCLILSENDKNNLAKDIMEKLEKRLDKLNLYQDLYINYVKNIILFRIDDDRRYILYMDQISEEARNNEFMDIYLHAVCKKYEFMFDISSFADDSNDLLYAMGIAQINNNISMYNSLKVVQVINNLDQNYDLFELIYRMRSSRDRYSLALLLCFIASFKEMVHHDFLKKVIDYPFMSTYRWERLKKRLADSEGSAPENQLFEKSYMKVLLEAVEWMVFKDHQQEWVGDRQHHPHPEATEVLHLLEPHPTSPERSL</sequence>
<keyword evidence="1" id="KW-0175">Coiled coil</keyword>
<comment type="caution">
    <text evidence="2">The sequence shown here is derived from an EMBL/GenBank/DDBJ whole genome shotgun (WGS) entry which is preliminary data.</text>
</comment>
<dbReference type="PRINTS" id="PR00364">
    <property type="entry name" value="DISEASERSIST"/>
</dbReference>
<reference evidence="2 3" key="1">
    <citation type="submission" date="2019-07" db="EMBL/GenBank/DDBJ databases">
        <title>Whole genome shotgun sequence of Deinococcus cellulosilyticus NBRC 106333.</title>
        <authorList>
            <person name="Hosoyama A."/>
            <person name="Uohara A."/>
            <person name="Ohji S."/>
            <person name="Ichikawa N."/>
        </authorList>
    </citation>
    <scope>NUCLEOTIDE SEQUENCE [LARGE SCALE GENOMIC DNA]</scope>
    <source>
        <strain evidence="2 3">NBRC 106333</strain>
    </source>
</reference>
<dbReference type="RefSeq" id="WP_146887554.1">
    <property type="nucleotide sequence ID" value="NZ_BJXB01000021.1"/>
</dbReference>
<name>A0A511N7M4_DEIC1</name>
<dbReference type="PANTHER" id="PTHR47691:SF3">
    <property type="entry name" value="HTH-TYPE TRANSCRIPTIONAL REGULATOR RV0890C-RELATED"/>
    <property type="match status" value="1"/>
</dbReference>
<keyword evidence="3" id="KW-1185">Reference proteome</keyword>
<dbReference type="Gene3D" id="3.40.50.300">
    <property type="entry name" value="P-loop containing nucleotide triphosphate hydrolases"/>
    <property type="match status" value="1"/>
</dbReference>
<gene>
    <name evidence="2" type="ORF">DC3_41010</name>
</gene>
<evidence type="ECO:0000256" key="1">
    <source>
        <dbReference type="SAM" id="Coils"/>
    </source>
</evidence>
<dbReference type="Proteomes" id="UP000321306">
    <property type="component" value="Unassembled WGS sequence"/>
</dbReference>
<organism evidence="2 3">
    <name type="scientific">Deinococcus cellulosilyticus (strain DSM 18568 / NBRC 106333 / KACC 11606 / 5516J-15)</name>
    <dbReference type="NCBI Taxonomy" id="1223518"/>
    <lineage>
        <taxon>Bacteria</taxon>
        <taxon>Thermotogati</taxon>
        <taxon>Deinococcota</taxon>
        <taxon>Deinococci</taxon>
        <taxon>Deinococcales</taxon>
        <taxon>Deinococcaceae</taxon>
        <taxon>Deinococcus</taxon>
    </lineage>
</organism>
<dbReference type="SUPFAM" id="SSF52540">
    <property type="entry name" value="P-loop containing nucleoside triphosphate hydrolases"/>
    <property type="match status" value="1"/>
</dbReference>
<dbReference type="AlphaFoldDB" id="A0A511N7M4"/>
<evidence type="ECO:0000313" key="2">
    <source>
        <dbReference type="EMBL" id="GEM48466.1"/>
    </source>
</evidence>
<accession>A0A511N7M4</accession>
<dbReference type="PANTHER" id="PTHR47691">
    <property type="entry name" value="REGULATOR-RELATED"/>
    <property type="match status" value="1"/>
</dbReference>
<protein>
    <submittedName>
        <fullName evidence="2">Uncharacterized protein</fullName>
    </submittedName>
</protein>
<evidence type="ECO:0000313" key="3">
    <source>
        <dbReference type="Proteomes" id="UP000321306"/>
    </source>
</evidence>
<feature type="coiled-coil region" evidence="1">
    <location>
        <begin position="693"/>
        <end position="720"/>
    </location>
</feature>
<dbReference type="EMBL" id="BJXB01000021">
    <property type="protein sequence ID" value="GEM48466.1"/>
    <property type="molecule type" value="Genomic_DNA"/>
</dbReference>
<dbReference type="OrthoDB" id="62196at2"/>
<dbReference type="InterPro" id="IPR027417">
    <property type="entry name" value="P-loop_NTPase"/>
</dbReference>